<proteinExistence type="predicted"/>
<gene>
    <name evidence="1" type="ORF">L6452_31360</name>
</gene>
<evidence type="ECO:0000313" key="2">
    <source>
        <dbReference type="Proteomes" id="UP001055879"/>
    </source>
</evidence>
<comment type="caution">
    <text evidence="1">The sequence shown here is derived from an EMBL/GenBank/DDBJ whole genome shotgun (WGS) entry which is preliminary data.</text>
</comment>
<dbReference type="Proteomes" id="UP001055879">
    <property type="component" value="Linkage Group LG11"/>
</dbReference>
<dbReference type="EMBL" id="CM042057">
    <property type="protein sequence ID" value="KAI3691564.1"/>
    <property type="molecule type" value="Genomic_DNA"/>
</dbReference>
<accession>A0ACB8Z1N1</accession>
<sequence length="125" mass="13716">MSMRPRRKSDGFLTTTIVGNMDIHVAEINGPVAIGLYDILDGFFSSTSFEDESIEMGGDGDMGIKMPLPSFRKHSSESQNTELKESSPKSDAGTSVMLSKPILALEFNCLKMHVEPPVVVSKKHR</sequence>
<reference evidence="1 2" key="2">
    <citation type="journal article" date="2022" name="Mol. Ecol. Resour.">
        <title>The genomes of chicory, endive, great burdock and yacon provide insights into Asteraceae paleo-polyploidization history and plant inulin production.</title>
        <authorList>
            <person name="Fan W."/>
            <person name="Wang S."/>
            <person name="Wang H."/>
            <person name="Wang A."/>
            <person name="Jiang F."/>
            <person name="Liu H."/>
            <person name="Zhao H."/>
            <person name="Xu D."/>
            <person name="Zhang Y."/>
        </authorList>
    </citation>
    <scope>NUCLEOTIDE SEQUENCE [LARGE SCALE GENOMIC DNA]</scope>
    <source>
        <strain evidence="2">cv. Niubang</strain>
    </source>
</reference>
<organism evidence="1 2">
    <name type="scientific">Arctium lappa</name>
    <name type="common">Greater burdock</name>
    <name type="synonym">Lappa major</name>
    <dbReference type="NCBI Taxonomy" id="4217"/>
    <lineage>
        <taxon>Eukaryota</taxon>
        <taxon>Viridiplantae</taxon>
        <taxon>Streptophyta</taxon>
        <taxon>Embryophyta</taxon>
        <taxon>Tracheophyta</taxon>
        <taxon>Spermatophyta</taxon>
        <taxon>Magnoliopsida</taxon>
        <taxon>eudicotyledons</taxon>
        <taxon>Gunneridae</taxon>
        <taxon>Pentapetalae</taxon>
        <taxon>asterids</taxon>
        <taxon>campanulids</taxon>
        <taxon>Asterales</taxon>
        <taxon>Asteraceae</taxon>
        <taxon>Carduoideae</taxon>
        <taxon>Cardueae</taxon>
        <taxon>Arctiinae</taxon>
        <taxon>Arctium</taxon>
    </lineage>
</organism>
<reference evidence="2" key="1">
    <citation type="journal article" date="2022" name="Mol. Ecol. Resour.">
        <title>The genomes of chicory, endive, great burdock and yacon provide insights into Asteraceae palaeo-polyploidization history and plant inulin production.</title>
        <authorList>
            <person name="Fan W."/>
            <person name="Wang S."/>
            <person name="Wang H."/>
            <person name="Wang A."/>
            <person name="Jiang F."/>
            <person name="Liu H."/>
            <person name="Zhao H."/>
            <person name="Xu D."/>
            <person name="Zhang Y."/>
        </authorList>
    </citation>
    <scope>NUCLEOTIDE SEQUENCE [LARGE SCALE GENOMIC DNA]</scope>
    <source>
        <strain evidence="2">cv. Niubang</strain>
    </source>
</reference>
<protein>
    <submittedName>
        <fullName evidence="1">Uncharacterized protein</fullName>
    </submittedName>
</protein>
<keyword evidence="2" id="KW-1185">Reference proteome</keyword>
<name>A0ACB8Z1N1_ARCLA</name>
<evidence type="ECO:0000313" key="1">
    <source>
        <dbReference type="EMBL" id="KAI3691564.1"/>
    </source>
</evidence>